<comment type="cofactor">
    <cofactor evidence="1 16">
        <name>FAD</name>
        <dbReference type="ChEBI" id="CHEBI:57692"/>
    </cofactor>
</comment>
<evidence type="ECO:0000256" key="9">
    <source>
        <dbReference type="ARBA" id="ARBA00024699"/>
    </source>
</evidence>
<dbReference type="PIRSF" id="PIRSF000137">
    <property type="entry name" value="Alcohol_oxidase"/>
    <property type="match status" value="1"/>
</dbReference>
<dbReference type="InterPro" id="IPR036188">
    <property type="entry name" value="FAD/NAD-bd_sf"/>
</dbReference>
<evidence type="ECO:0000313" key="19">
    <source>
        <dbReference type="Proteomes" id="UP000001861"/>
    </source>
</evidence>
<comment type="catalytic activity">
    <reaction evidence="13">
        <text>a pyranoside + acceptor = a pyranosid-3-ulose + reduced acceptor.</text>
        <dbReference type="EC" id="1.1.99.29"/>
    </reaction>
</comment>
<dbReference type="InParanoid" id="A8PII0"/>
<dbReference type="PANTHER" id="PTHR11552">
    <property type="entry name" value="GLUCOSE-METHANOL-CHOLINE GMC OXIDOREDUCTASE"/>
    <property type="match status" value="1"/>
</dbReference>
<evidence type="ECO:0000256" key="1">
    <source>
        <dbReference type="ARBA" id="ARBA00001974"/>
    </source>
</evidence>
<keyword evidence="7" id="KW-0285">Flavoprotein</keyword>
<dbReference type="AlphaFoldDB" id="A8PII0"/>
<accession>A8PII0</accession>
<evidence type="ECO:0000256" key="12">
    <source>
        <dbReference type="ARBA" id="ARBA00034029"/>
    </source>
</evidence>
<evidence type="ECO:0000256" key="7">
    <source>
        <dbReference type="ARBA" id="ARBA00022630"/>
    </source>
</evidence>
<dbReference type="Pfam" id="PF05199">
    <property type="entry name" value="GMC_oxred_C"/>
    <property type="match status" value="1"/>
</dbReference>
<evidence type="ECO:0000256" key="10">
    <source>
        <dbReference type="ARBA" id="ARBA00033986"/>
    </source>
</evidence>
<dbReference type="OMA" id="NINRRNW"/>
<keyword evidence="8 16" id="KW-0274">FAD</keyword>
<evidence type="ECO:0000256" key="4">
    <source>
        <dbReference type="ARBA" id="ARBA00011245"/>
    </source>
</evidence>
<evidence type="ECO:0000256" key="13">
    <source>
        <dbReference type="ARBA" id="ARBA00034050"/>
    </source>
</evidence>
<dbReference type="SUPFAM" id="SSF54373">
    <property type="entry name" value="FAD-linked reductases, C-terminal domain"/>
    <property type="match status" value="1"/>
</dbReference>
<evidence type="ECO:0000256" key="6">
    <source>
        <dbReference type="ARBA" id="ARBA00022525"/>
    </source>
</evidence>
<feature type="active site" description="Proton donor" evidence="15">
    <location>
        <position position="529"/>
    </location>
</feature>
<comment type="subcellular location">
    <subcellularLocation>
        <location evidence="2">Secreted</location>
    </subcellularLocation>
</comment>
<comment type="catalytic activity">
    <reaction evidence="11">
        <text>pyranose + acceptor = pyranos-2,3-diulose + reduced acceptor.</text>
        <dbReference type="EC" id="1.1.99.29"/>
    </reaction>
</comment>
<dbReference type="GO" id="GO:0005576">
    <property type="term" value="C:extracellular region"/>
    <property type="evidence" value="ECO:0007669"/>
    <property type="project" value="UniProtKB-SubCell"/>
</dbReference>
<gene>
    <name evidence="18" type="ORF">CC1G_13340</name>
</gene>
<feature type="binding site" evidence="16">
    <location>
        <begin position="528"/>
        <end position="529"/>
    </location>
    <ligand>
        <name>FAD</name>
        <dbReference type="ChEBI" id="CHEBI:57692"/>
    </ligand>
</feature>
<dbReference type="EC" id="1.1.99.29" evidence="5"/>
<keyword evidence="19" id="KW-1185">Reference proteome</keyword>
<dbReference type="Gene3D" id="3.30.560.10">
    <property type="entry name" value="Glucose Oxidase, domain 3"/>
    <property type="match status" value="1"/>
</dbReference>
<evidence type="ECO:0000256" key="16">
    <source>
        <dbReference type="PIRSR" id="PIRSR000137-2"/>
    </source>
</evidence>
<dbReference type="InterPro" id="IPR012132">
    <property type="entry name" value="GMC_OxRdtase"/>
</dbReference>
<comment type="function">
    <text evidence="9">Catalyzes the single-oxidation or sequential double oxidation reaction of carbohydrates primarily at carbon-2 and/or carbon-3 with the concomitant reduction of the flavin. The enzyme exhibits a broad sugar substrate specificity, oxidizing different aldopyranoses to the corresponding C-1, C-2, C-3 or C-1,2, C-2,3 and C-3,4 (di)dehydro sugars with substrate-specific regioselectivity. Accepts only a narrow range of electron acceptors such as substituted benzoquinones and complexed metal ions and reacts extremely slowly with O(2) as acceptor. May play a role in the natural recycling of plant matter by oxidizing all major monosaccharides in lignocellulose and by reducing quinone compounds or reactive radical species generated during lignin depolymerization.</text>
</comment>
<sequence>MRLEGYFSLTHCALVVVAVHVALSTGLVLQNLSELSPNASAGVYDFIVVGGGVGGSVVASRLSENPKWNILLIEAGPDNIDVPSITIPAFFQRTHATYNWNYTTVPQAGLNNRSIPYLRGHVLGGSSSINAMVYTRGAKDDYDLWGRVASDKRWSWDGLWKWMLRNERWVNAPGNRSTAGEYDPRFHSLTGKTAVSLAWDSATEFDRRALENTNLQDEIKFNLDMNDGSILGLGWAQLSIGNGERSSAATSYLGAEVRKRPNLTILLNTYVTRILPTKSRDGVLNLRTVEMAPRNGALVGYPGSTRTITSKKETILSAGAFNSPQILLNSGIGDQRDLAEVGVKPIHHLPDVGKGMTDHPTLFLSWRVNDTAVPIDEVQALAEWNANRTGPLTWPIGHQIWFARLPSSADVFKKYKDPSSGPTAAHIELPLPRPGSNFTSRCILLTPYSRGSVQLRSSNPFDAPLIDTGFLTHPFDIEALIEGIRLSKRWYEGPAWKGYVTEFLGPDPDKLTPSELESQIRDGVATYWHAVGTTAMSPKGTNRGVVDSELKVKGVKGVRTVDAGVIPYVPSVHTQVPVYVLAERAADFIRSSW</sequence>
<evidence type="ECO:0000256" key="14">
    <source>
        <dbReference type="ARBA" id="ARBA00034059"/>
    </source>
</evidence>
<dbReference type="Pfam" id="PF00732">
    <property type="entry name" value="GMC_oxred_N"/>
    <property type="match status" value="1"/>
</dbReference>
<comment type="similarity">
    <text evidence="3">Belongs to the GMC oxidoreductase family.</text>
</comment>
<dbReference type="GO" id="GO:0050660">
    <property type="term" value="F:flavin adenine dinucleotide binding"/>
    <property type="evidence" value="ECO:0007669"/>
    <property type="project" value="InterPro"/>
</dbReference>
<keyword evidence="6" id="KW-0964">Secreted</keyword>
<proteinExistence type="inferred from homology"/>
<comment type="catalytic activity">
    <reaction evidence="12">
        <text>pyranose + acceptor = pyranos-3-ulose + reduced acceptor.</text>
        <dbReference type="EC" id="1.1.99.29"/>
    </reaction>
</comment>
<evidence type="ECO:0000256" key="3">
    <source>
        <dbReference type="ARBA" id="ARBA00010790"/>
    </source>
</evidence>
<feature type="binding site" evidence="16">
    <location>
        <position position="271"/>
    </location>
    <ligand>
        <name>FAD</name>
        <dbReference type="ChEBI" id="CHEBI:57692"/>
    </ligand>
</feature>
<evidence type="ECO:0000313" key="18">
    <source>
        <dbReference type="EMBL" id="EAU80241.2"/>
    </source>
</evidence>
<evidence type="ECO:0000256" key="11">
    <source>
        <dbReference type="ARBA" id="ARBA00034010"/>
    </source>
</evidence>
<dbReference type="Proteomes" id="UP000001861">
    <property type="component" value="Unassembled WGS sequence"/>
</dbReference>
<dbReference type="GeneID" id="6018282"/>
<name>A8PII0_COPC7</name>
<evidence type="ECO:0000259" key="17">
    <source>
        <dbReference type="PROSITE" id="PS00624"/>
    </source>
</evidence>
<evidence type="ECO:0000256" key="2">
    <source>
        <dbReference type="ARBA" id="ARBA00004613"/>
    </source>
</evidence>
<evidence type="ECO:0000256" key="8">
    <source>
        <dbReference type="ARBA" id="ARBA00022827"/>
    </source>
</evidence>
<evidence type="ECO:0000256" key="15">
    <source>
        <dbReference type="PIRSR" id="PIRSR000137-1"/>
    </source>
</evidence>
<dbReference type="InterPro" id="IPR000172">
    <property type="entry name" value="GMC_OxRdtase_N"/>
</dbReference>
<dbReference type="SUPFAM" id="SSF51905">
    <property type="entry name" value="FAD/NAD(P)-binding domain"/>
    <property type="match status" value="1"/>
</dbReference>
<dbReference type="HOGENOM" id="CLU_002865_6_3_1"/>
<comment type="catalytic activity">
    <reaction evidence="14">
        <text>a pyranoside + acceptor = a pyranosid-3,4-diulose + reduced acceptor.</text>
        <dbReference type="EC" id="1.1.99.29"/>
    </reaction>
</comment>
<dbReference type="KEGG" id="cci:CC1G_13340"/>
<dbReference type="PROSITE" id="PS00624">
    <property type="entry name" value="GMC_OXRED_2"/>
    <property type="match status" value="1"/>
</dbReference>
<dbReference type="OrthoDB" id="269227at2759"/>
<feature type="binding site" evidence="16">
    <location>
        <begin position="130"/>
        <end position="133"/>
    </location>
    <ligand>
        <name>FAD</name>
        <dbReference type="ChEBI" id="CHEBI:57692"/>
    </ligand>
</feature>
<dbReference type="PANTHER" id="PTHR11552:SF147">
    <property type="entry name" value="CHOLINE DEHYDROGENASE, MITOCHONDRIAL"/>
    <property type="match status" value="1"/>
</dbReference>
<comment type="caution">
    <text evidence="18">The sequence shown here is derived from an EMBL/GenBank/DDBJ whole genome shotgun (WGS) entry which is preliminary data.</text>
</comment>
<dbReference type="EMBL" id="AACS02000036">
    <property type="protein sequence ID" value="EAU80241.2"/>
    <property type="molecule type" value="Genomic_DNA"/>
</dbReference>
<comment type="catalytic activity">
    <reaction evidence="10">
        <text>pyranose + acceptor = pyranos-2-ulose + reduced acceptor.</text>
        <dbReference type="EC" id="1.1.99.29"/>
    </reaction>
</comment>
<dbReference type="InterPro" id="IPR007867">
    <property type="entry name" value="GMC_OxRtase_C"/>
</dbReference>
<feature type="binding site" evidence="16">
    <location>
        <position position="122"/>
    </location>
    <ligand>
        <name>FAD</name>
        <dbReference type="ChEBI" id="CHEBI:57692"/>
    </ligand>
</feature>
<evidence type="ECO:0000256" key="5">
    <source>
        <dbReference type="ARBA" id="ARBA00013177"/>
    </source>
</evidence>
<comment type="subunit">
    <text evidence="4">Monomer.</text>
</comment>
<dbReference type="eggNOG" id="KOG1238">
    <property type="taxonomic scope" value="Eukaryota"/>
</dbReference>
<dbReference type="VEuPathDB" id="FungiDB:CC1G_13340"/>
<organism evidence="18 19">
    <name type="scientific">Coprinopsis cinerea (strain Okayama-7 / 130 / ATCC MYA-4618 / FGSC 9003)</name>
    <name type="common">Inky cap fungus</name>
    <name type="synonym">Hormographiella aspergillata</name>
    <dbReference type="NCBI Taxonomy" id="240176"/>
    <lineage>
        <taxon>Eukaryota</taxon>
        <taxon>Fungi</taxon>
        <taxon>Dikarya</taxon>
        <taxon>Basidiomycota</taxon>
        <taxon>Agaricomycotina</taxon>
        <taxon>Agaricomycetes</taxon>
        <taxon>Agaricomycetidae</taxon>
        <taxon>Agaricales</taxon>
        <taxon>Agaricineae</taxon>
        <taxon>Psathyrellaceae</taxon>
        <taxon>Coprinopsis</taxon>
    </lineage>
</organism>
<dbReference type="GO" id="GO:0033718">
    <property type="term" value="F:pyranose dehydrogenase (acceptor) activity"/>
    <property type="evidence" value="ECO:0007669"/>
    <property type="project" value="UniProtKB-EC"/>
</dbReference>
<feature type="active site" description="Proton acceptor" evidence="15">
    <location>
        <position position="573"/>
    </location>
</feature>
<feature type="binding site" evidence="16">
    <location>
        <position position="527"/>
    </location>
    <ligand>
        <name>substrate</name>
    </ligand>
</feature>
<dbReference type="RefSeq" id="XP_001841576.2">
    <property type="nucleotide sequence ID" value="XM_001841524.2"/>
</dbReference>
<dbReference type="Gene3D" id="3.50.50.60">
    <property type="entry name" value="FAD/NAD(P)-binding domain"/>
    <property type="match status" value="1"/>
</dbReference>
<reference evidence="18 19" key="1">
    <citation type="journal article" date="2010" name="Proc. Natl. Acad. Sci. U.S.A.">
        <title>Insights into evolution of multicellular fungi from the assembled chromosomes of the mushroom Coprinopsis cinerea (Coprinus cinereus).</title>
        <authorList>
            <person name="Stajich J.E."/>
            <person name="Wilke S.K."/>
            <person name="Ahren D."/>
            <person name="Au C.H."/>
            <person name="Birren B.W."/>
            <person name="Borodovsky M."/>
            <person name="Burns C."/>
            <person name="Canback B."/>
            <person name="Casselton L.A."/>
            <person name="Cheng C.K."/>
            <person name="Deng J."/>
            <person name="Dietrich F.S."/>
            <person name="Fargo D.C."/>
            <person name="Farman M.L."/>
            <person name="Gathman A.C."/>
            <person name="Goldberg J."/>
            <person name="Guigo R."/>
            <person name="Hoegger P.J."/>
            <person name="Hooker J.B."/>
            <person name="Huggins A."/>
            <person name="James T.Y."/>
            <person name="Kamada T."/>
            <person name="Kilaru S."/>
            <person name="Kodira C."/>
            <person name="Kues U."/>
            <person name="Kupfer D."/>
            <person name="Kwan H.S."/>
            <person name="Lomsadze A."/>
            <person name="Li W."/>
            <person name="Lilly W.W."/>
            <person name="Ma L.J."/>
            <person name="Mackey A.J."/>
            <person name="Manning G."/>
            <person name="Martin F."/>
            <person name="Muraguchi H."/>
            <person name="Natvig D.O."/>
            <person name="Palmerini H."/>
            <person name="Ramesh M.A."/>
            <person name="Rehmeyer C.J."/>
            <person name="Roe B.A."/>
            <person name="Shenoy N."/>
            <person name="Stanke M."/>
            <person name="Ter-Hovhannisyan V."/>
            <person name="Tunlid A."/>
            <person name="Velagapudi R."/>
            <person name="Vision T.J."/>
            <person name="Zeng Q."/>
            <person name="Zolan M.E."/>
            <person name="Pukkila P.J."/>
        </authorList>
    </citation>
    <scope>NUCLEOTIDE SEQUENCE [LARGE SCALE GENOMIC DNA]</scope>
    <source>
        <strain evidence="19">Okayama-7 / 130 / ATCC MYA-4618 / FGSC 9003</strain>
    </source>
</reference>
<protein>
    <recommendedName>
        <fullName evidence="5">pyranose dehydrogenase (acceptor)</fullName>
        <ecNumber evidence="5">1.1.99.29</ecNumber>
    </recommendedName>
</protein>
<feature type="domain" description="Glucose-methanol-choline oxidoreductase N-terminal" evidence="17">
    <location>
        <begin position="319"/>
        <end position="333"/>
    </location>
</feature>